<keyword evidence="2" id="KW-1185">Reference proteome</keyword>
<dbReference type="EMBL" id="CP012752">
    <property type="protein sequence ID" value="ALG12363.1"/>
    <property type="molecule type" value="Genomic_DNA"/>
</dbReference>
<dbReference type="AlphaFoldDB" id="A0A0N9ICC5"/>
<proteinExistence type="predicted"/>
<reference evidence="1 2" key="1">
    <citation type="submission" date="2015-07" db="EMBL/GenBank/DDBJ databases">
        <title>Genome sequencing of Kibdelosporangium phytohabitans.</title>
        <authorList>
            <person name="Qin S."/>
            <person name="Xing K."/>
        </authorList>
    </citation>
    <scope>NUCLEOTIDE SEQUENCE [LARGE SCALE GENOMIC DNA]</scope>
    <source>
        <strain evidence="1 2">KLBMP1111</strain>
    </source>
</reference>
<protein>
    <submittedName>
        <fullName evidence="1">Uncharacterized protein</fullName>
    </submittedName>
</protein>
<name>A0A0N9ICC5_9PSEU</name>
<evidence type="ECO:0000313" key="2">
    <source>
        <dbReference type="Proteomes" id="UP000063699"/>
    </source>
</evidence>
<dbReference type="STRING" id="860235.AOZ06_40805"/>
<sequence length="186" mass="20708">MDKIDLPYRGWGNGVVPVNRPSSEVSAVLEIQGNWMSGYSVHGLIDTPDRLEQGDMLCSQNFSSRRVRAVVPPEYTHVKISKGTRSNGIARWVIGFRPADTCQELRGTVRGSHPDVVYYQGPRTSVTFEVSSEGYAHLYRFAVDGTGRDDLHYVSLGPFRGRIELSAGPILLQVDCLVPWSLTIRD</sequence>
<evidence type="ECO:0000313" key="1">
    <source>
        <dbReference type="EMBL" id="ALG12363.1"/>
    </source>
</evidence>
<dbReference type="OrthoDB" id="5179111at2"/>
<dbReference type="Proteomes" id="UP000063699">
    <property type="component" value="Chromosome"/>
</dbReference>
<dbReference type="RefSeq" id="WP_054294258.1">
    <property type="nucleotide sequence ID" value="NZ_CP012752.1"/>
</dbReference>
<accession>A0A0N9ICC5</accession>
<dbReference type="KEGG" id="kphy:AOZ06_40805"/>
<gene>
    <name evidence="1" type="ORF">AOZ06_40805</name>
</gene>
<organism evidence="1 2">
    <name type="scientific">Kibdelosporangium phytohabitans</name>
    <dbReference type="NCBI Taxonomy" id="860235"/>
    <lineage>
        <taxon>Bacteria</taxon>
        <taxon>Bacillati</taxon>
        <taxon>Actinomycetota</taxon>
        <taxon>Actinomycetes</taxon>
        <taxon>Pseudonocardiales</taxon>
        <taxon>Pseudonocardiaceae</taxon>
        <taxon>Kibdelosporangium</taxon>
    </lineage>
</organism>